<reference evidence="2" key="1">
    <citation type="submission" date="2021-06" db="EMBL/GenBank/DDBJ databases">
        <authorList>
            <person name="Hodson N. C."/>
            <person name="Mongue J. A."/>
            <person name="Jaron S. K."/>
        </authorList>
    </citation>
    <scope>NUCLEOTIDE SEQUENCE</scope>
</reference>
<accession>A0A8J2PYL0</accession>
<gene>
    <name evidence="2" type="ORF">AFUS01_LOCUS36723</name>
</gene>
<sequence>MIFLANYPTIANFSGRFDVVSRDITFSVDNIGGGQIIDHFETAKFMFDDFLPVNLAKVINMKGVLHRIAMLTVVVLFDVVFAYDKDGYRRYV</sequence>
<dbReference type="AlphaFoldDB" id="A0A8J2PYL0"/>
<name>A0A8J2PYL0_9HEXA</name>
<comment type="caution">
    <text evidence="2">The sequence shown here is derived from an EMBL/GenBank/DDBJ whole genome shotgun (WGS) entry which is preliminary data.</text>
</comment>
<protein>
    <submittedName>
        <fullName evidence="2">Uncharacterized protein</fullName>
    </submittedName>
</protein>
<feature type="transmembrane region" description="Helical" evidence="1">
    <location>
        <begin position="64"/>
        <end position="83"/>
    </location>
</feature>
<keyword evidence="3" id="KW-1185">Reference proteome</keyword>
<dbReference type="Proteomes" id="UP000708208">
    <property type="component" value="Unassembled WGS sequence"/>
</dbReference>
<evidence type="ECO:0000256" key="1">
    <source>
        <dbReference type="SAM" id="Phobius"/>
    </source>
</evidence>
<keyword evidence="1" id="KW-0812">Transmembrane</keyword>
<organism evidence="2 3">
    <name type="scientific">Allacma fusca</name>
    <dbReference type="NCBI Taxonomy" id="39272"/>
    <lineage>
        <taxon>Eukaryota</taxon>
        <taxon>Metazoa</taxon>
        <taxon>Ecdysozoa</taxon>
        <taxon>Arthropoda</taxon>
        <taxon>Hexapoda</taxon>
        <taxon>Collembola</taxon>
        <taxon>Symphypleona</taxon>
        <taxon>Sminthuridae</taxon>
        <taxon>Allacma</taxon>
    </lineage>
</organism>
<keyword evidence="1" id="KW-0472">Membrane</keyword>
<proteinExistence type="predicted"/>
<evidence type="ECO:0000313" key="2">
    <source>
        <dbReference type="EMBL" id="CAG7826680.1"/>
    </source>
</evidence>
<dbReference type="EMBL" id="CAJVCH010540750">
    <property type="protein sequence ID" value="CAG7826680.1"/>
    <property type="molecule type" value="Genomic_DNA"/>
</dbReference>
<keyword evidence="1" id="KW-1133">Transmembrane helix</keyword>
<evidence type="ECO:0000313" key="3">
    <source>
        <dbReference type="Proteomes" id="UP000708208"/>
    </source>
</evidence>